<protein>
    <recommendedName>
        <fullName evidence="3">SMB domain-containing protein</fullName>
    </recommendedName>
</protein>
<sequence>MGDVDPSTVKMGDVTPSTTIKMRDVTPTKIKMRDVAPSTTIKMRDVTPTNIKMGDVAPSTTIKMRDVTPTKIKMGDVAPSTTIKMGDVTPSTPIKMRDVTPSTPIKMRDVTPSTPIKMRDVTPSTPIKMGDTDPSTTIKMGDLTPSTLVKMEGTPPENILEKVDETAEIQDDMINMTPPSMAEIMIEFRDGISSPICPPEPRSCKNRCSEAPLQKLTEFFCQCDDYCVLYKDCCHDYSKFCLPPGDSDDSRKVEDSTEAAMVSAPDSHNEQYTGIISQMKANNSTESVHGKLSELPMHPSTSGDELGQKIPDSHSGPKMLDPPIEQIPDQLLGSKMPDPPLEEIPDQVFGSEMLDTPLEQIPDQLLGSKMLDQPLEQIPDHFSGSKMLDTPSEQIPDQLLRSEMLDPPIEQIPDQLFGSKMLDSPSEQIPDQLLRSEMLDPPLEQIPDHFSGSEMLNPPLEQIPDHFSGSEMLDPPLEPIPGQLLEILDPPLEEILGQLLVSEMIDPPLEQIPDQLLGSEMLDPSLEQIPDQVFGSEMLAPPLEQIPDQLLGSEMLDPPLEQIPDQVLATKMFDPLAGQKMLDQIFNDDELACLRISKSQSVYARSFCRDRTNELTVAKCEQPLMVDPIHLTPVYDSNGVIYKNIFCAYCNGANKINFWKTKVSCNSNNKVNTLDLSPNVLYESLSKQSDCFQEYNIDNQNLFARPCFQTTHCTETSIYYQACINGGLAPVFTFNAERKSKQNVFKNEHCASCFGVDVACGLIDEAFNNDAYKATHRGIDENFSYGFTMDILPNGDTTFIVDDVTGGSTSLAMESKCSLQFECTIKKCPENYRIQDGNCVFNGSIVQVELHLQAYPETSGIQMFSSLIAKVHSISKKFSSIIPLFRLELMDQCCSNVNMEPWMVCSIQYKITVQLNNTMTSMERTAYFNEKKEALLFEITNFTNTPFVEVNIKTSAPPFNSGQHVSPAYSSSSKSMLELGTLVVILFSVMDSLTSYIG</sequence>
<dbReference type="InterPro" id="IPR001212">
    <property type="entry name" value="Somatomedin_B_dom"/>
</dbReference>
<dbReference type="PROSITE" id="PS50958">
    <property type="entry name" value="SMB_2"/>
    <property type="match status" value="1"/>
</dbReference>
<comment type="caution">
    <text evidence="4">The sequence shown here is derived from an EMBL/GenBank/DDBJ whole genome shotgun (WGS) entry which is preliminary data.</text>
</comment>
<accession>A0A8S4Q561</accession>
<dbReference type="EMBL" id="CAIIXF020000012">
    <property type="protein sequence ID" value="CAH1801682.1"/>
    <property type="molecule type" value="Genomic_DNA"/>
</dbReference>
<dbReference type="PANTHER" id="PTHR45902">
    <property type="entry name" value="LATROPHILIN RECEPTOR-LIKE PROTEIN A"/>
    <property type="match status" value="1"/>
</dbReference>
<dbReference type="PANTHER" id="PTHR45902:SF1">
    <property type="entry name" value="LATROPHILIN RECEPTOR-LIKE PROTEIN A"/>
    <property type="match status" value="1"/>
</dbReference>
<gene>
    <name evidence="4" type="ORF">OFUS_LOCUS25450</name>
</gene>
<proteinExistence type="predicted"/>
<dbReference type="AlphaFoldDB" id="A0A8S4Q561"/>
<dbReference type="Pfam" id="PF01033">
    <property type="entry name" value="Somatomedin_B"/>
    <property type="match status" value="1"/>
</dbReference>
<feature type="domain" description="SMB" evidence="3">
    <location>
        <begin position="200"/>
        <end position="245"/>
    </location>
</feature>
<name>A0A8S4Q561_OWEFU</name>
<evidence type="ECO:0000313" key="4">
    <source>
        <dbReference type="EMBL" id="CAH1801682.1"/>
    </source>
</evidence>
<evidence type="ECO:0000313" key="5">
    <source>
        <dbReference type="Proteomes" id="UP000749559"/>
    </source>
</evidence>
<organism evidence="4 5">
    <name type="scientific">Owenia fusiformis</name>
    <name type="common">Polychaete worm</name>
    <dbReference type="NCBI Taxonomy" id="6347"/>
    <lineage>
        <taxon>Eukaryota</taxon>
        <taxon>Metazoa</taxon>
        <taxon>Spiralia</taxon>
        <taxon>Lophotrochozoa</taxon>
        <taxon>Annelida</taxon>
        <taxon>Polychaeta</taxon>
        <taxon>Sedentaria</taxon>
        <taxon>Canalipalpata</taxon>
        <taxon>Sabellida</taxon>
        <taxon>Oweniida</taxon>
        <taxon>Oweniidae</taxon>
        <taxon>Owenia</taxon>
    </lineage>
</organism>
<dbReference type="InterPro" id="IPR053231">
    <property type="entry name" value="GPCR_LN-TM7"/>
</dbReference>
<evidence type="ECO:0000256" key="2">
    <source>
        <dbReference type="SAM" id="MobiDB-lite"/>
    </source>
</evidence>
<dbReference type="Gene3D" id="4.10.410.20">
    <property type="match status" value="1"/>
</dbReference>
<feature type="region of interest" description="Disordered" evidence="2">
    <location>
        <begin position="283"/>
        <end position="325"/>
    </location>
</feature>
<evidence type="ECO:0000259" key="3">
    <source>
        <dbReference type="PROSITE" id="PS50958"/>
    </source>
</evidence>
<reference evidence="4" key="1">
    <citation type="submission" date="2022-03" db="EMBL/GenBank/DDBJ databases">
        <authorList>
            <person name="Martin C."/>
        </authorList>
    </citation>
    <scope>NUCLEOTIDE SEQUENCE</scope>
</reference>
<feature type="region of interest" description="Disordered" evidence="2">
    <location>
        <begin position="108"/>
        <end position="141"/>
    </location>
</feature>
<feature type="region of interest" description="Disordered" evidence="2">
    <location>
        <begin position="245"/>
        <end position="267"/>
    </location>
</feature>
<dbReference type="PROSITE" id="PS00524">
    <property type="entry name" value="SMB_1"/>
    <property type="match status" value="1"/>
</dbReference>
<keyword evidence="5" id="KW-1185">Reference proteome</keyword>
<dbReference type="SUPFAM" id="SSF90188">
    <property type="entry name" value="Somatomedin B domain"/>
    <property type="match status" value="1"/>
</dbReference>
<keyword evidence="1" id="KW-1015">Disulfide bond</keyword>
<dbReference type="Proteomes" id="UP000749559">
    <property type="component" value="Unassembled WGS sequence"/>
</dbReference>
<dbReference type="SMART" id="SM00201">
    <property type="entry name" value="SO"/>
    <property type="match status" value="1"/>
</dbReference>
<evidence type="ECO:0000256" key="1">
    <source>
        <dbReference type="ARBA" id="ARBA00023157"/>
    </source>
</evidence>
<dbReference type="InterPro" id="IPR036024">
    <property type="entry name" value="Somatomedin_B-like_dom_sf"/>
</dbReference>